<evidence type="ECO:0000313" key="3">
    <source>
        <dbReference type="Proteomes" id="UP000242715"/>
    </source>
</evidence>
<dbReference type="OrthoDB" id="10425760at2759"/>
<reference evidence="3" key="1">
    <citation type="journal article" date="2017" name="Front. Plant Sci.">
        <title>Climate Clever Clovers: New Paradigm to Reduce the Environmental Footprint of Ruminants by Breeding Low Methanogenic Forages Utilizing Haplotype Variation.</title>
        <authorList>
            <person name="Kaur P."/>
            <person name="Appels R."/>
            <person name="Bayer P.E."/>
            <person name="Keeble-Gagnere G."/>
            <person name="Wang J."/>
            <person name="Hirakawa H."/>
            <person name="Shirasawa K."/>
            <person name="Vercoe P."/>
            <person name="Stefanova K."/>
            <person name="Durmic Z."/>
            <person name="Nichols P."/>
            <person name="Revell C."/>
            <person name="Isobe S.N."/>
            <person name="Edwards D."/>
            <person name="Erskine W."/>
        </authorList>
    </citation>
    <scope>NUCLEOTIDE SEQUENCE [LARGE SCALE GENOMIC DNA]</scope>
    <source>
        <strain evidence="3">cv. Daliak</strain>
    </source>
</reference>
<organism evidence="2 3">
    <name type="scientific">Trifolium subterraneum</name>
    <name type="common">Subterranean clover</name>
    <dbReference type="NCBI Taxonomy" id="3900"/>
    <lineage>
        <taxon>Eukaryota</taxon>
        <taxon>Viridiplantae</taxon>
        <taxon>Streptophyta</taxon>
        <taxon>Embryophyta</taxon>
        <taxon>Tracheophyta</taxon>
        <taxon>Spermatophyta</taxon>
        <taxon>Magnoliopsida</taxon>
        <taxon>eudicotyledons</taxon>
        <taxon>Gunneridae</taxon>
        <taxon>Pentapetalae</taxon>
        <taxon>rosids</taxon>
        <taxon>fabids</taxon>
        <taxon>Fabales</taxon>
        <taxon>Fabaceae</taxon>
        <taxon>Papilionoideae</taxon>
        <taxon>50 kb inversion clade</taxon>
        <taxon>NPAAA clade</taxon>
        <taxon>Hologalegina</taxon>
        <taxon>IRL clade</taxon>
        <taxon>Trifolieae</taxon>
        <taxon>Trifolium</taxon>
    </lineage>
</organism>
<keyword evidence="3" id="KW-1185">Reference proteome</keyword>
<dbReference type="InterPro" id="IPR004252">
    <property type="entry name" value="Probable_transposase_24"/>
</dbReference>
<dbReference type="PANTHER" id="PTHR36911:SF1">
    <property type="entry name" value="LIM ZINC-BINDING DOMAIN-CONTAINING PROTEIN"/>
    <property type="match status" value="1"/>
</dbReference>
<sequence length="540" mass="62608">MSGNTSKRKDNPTSFNDLVAFRPATLQLYSQESSCTLPAFRPTSFQSTPLHTTPFQTTPFQPNPFQPTPFQPTPFRPTPFQSTRFQSTPFRPTPFQSTPFQSYEQQPINTDNNNNINNNHRHNNPHNNNHQHNNPCNNPRHNNPPNNNPPNNNPPNNNHPNNNPPNNNPPNKTKTRNNITSLEPCTEVAFFITKAIKAVYKGCYPAFDDLIKVERVKEEMFEVLSKHCTWEPHHLEDVQKNFFHTAALRLKDMLYDAREAYKVKHDPPLNPYRPNWIGDEAWKELLEYWENDLTFKKRSQANKGNRNLGKGGNLHTQGSVSLISHAQQLIKEKGPNIDIPDIHKETHIKKSTGAYVDQRSETTQRLYDDHVAKFLEKHPEYSNHDDIPGTVRREIWQEVSPKYGFGKLAPNARHENLVHIPTPEERSRSVALPPAAQVEIQRLTQELQAQREEINRLAQQDQQRQQMMHQQDQERQQMMQQIMQQEIRRAMEEQTRAMEEQRRELSTLREMLASSRNAPIGEIDPHEDSTNSNNEVTNAN</sequence>
<feature type="region of interest" description="Disordered" evidence="1">
    <location>
        <begin position="456"/>
        <end position="477"/>
    </location>
</feature>
<accession>A0A2Z6PU14</accession>
<gene>
    <name evidence="2" type="ORF">TSUD_409540</name>
</gene>
<evidence type="ECO:0008006" key="4">
    <source>
        <dbReference type="Google" id="ProtNLM"/>
    </source>
</evidence>
<feature type="compositionally biased region" description="Polar residues" evidence="1">
    <location>
        <begin position="530"/>
        <end position="540"/>
    </location>
</feature>
<proteinExistence type="predicted"/>
<dbReference type="EMBL" id="DF974770">
    <property type="protein sequence ID" value="GAU50447.1"/>
    <property type="molecule type" value="Genomic_DNA"/>
</dbReference>
<feature type="region of interest" description="Disordered" evidence="1">
    <location>
        <begin position="516"/>
        <end position="540"/>
    </location>
</feature>
<evidence type="ECO:0000313" key="2">
    <source>
        <dbReference type="EMBL" id="GAU50447.1"/>
    </source>
</evidence>
<feature type="compositionally biased region" description="Polar residues" evidence="1">
    <location>
        <begin position="86"/>
        <end position="111"/>
    </location>
</feature>
<evidence type="ECO:0000256" key="1">
    <source>
        <dbReference type="SAM" id="MobiDB-lite"/>
    </source>
</evidence>
<feature type="compositionally biased region" description="Low complexity" evidence="1">
    <location>
        <begin position="125"/>
        <end position="145"/>
    </location>
</feature>
<dbReference type="Proteomes" id="UP000242715">
    <property type="component" value="Unassembled WGS sequence"/>
</dbReference>
<dbReference type="AlphaFoldDB" id="A0A2Z6PU14"/>
<feature type="compositionally biased region" description="Pro residues" evidence="1">
    <location>
        <begin position="61"/>
        <end position="77"/>
    </location>
</feature>
<dbReference type="PANTHER" id="PTHR36911">
    <property type="entry name" value="LIM ZINC-BINDING DOMAIN-CONTAINING PROTEIN-RELATED"/>
    <property type="match status" value="1"/>
</dbReference>
<feature type="compositionally biased region" description="Low complexity" evidence="1">
    <location>
        <begin position="459"/>
        <end position="477"/>
    </location>
</feature>
<protein>
    <recommendedName>
        <fullName evidence="4">Transposase, Ptta/En/Spm, plant</fullName>
    </recommendedName>
</protein>
<name>A0A2Z6PU14_TRISU</name>
<feature type="region of interest" description="Disordered" evidence="1">
    <location>
        <begin position="46"/>
        <end position="178"/>
    </location>
</feature>
<dbReference type="Pfam" id="PF03004">
    <property type="entry name" value="Transposase_24"/>
    <property type="match status" value="1"/>
</dbReference>